<dbReference type="SUPFAM" id="SSF51905">
    <property type="entry name" value="FAD/NAD(P)-binding domain"/>
    <property type="match status" value="1"/>
</dbReference>
<evidence type="ECO:0000313" key="2">
    <source>
        <dbReference type="Proteomes" id="UP000003009"/>
    </source>
</evidence>
<dbReference type="HOGENOM" id="CLU_020971_0_0_4"/>
<dbReference type="InterPro" id="IPR036188">
    <property type="entry name" value="FAD/NAD-bd_sf"/>
</dbReference>
<proteinExistence type="predicted"/>
<dbReference type="Gene3D" id="1.10.405.10">
    <property type="entry name" value="Guanine Nucleotide Dissociation Inhibitor, domain 1"/>
    <property type="match status" value="1"/>
</dbReference>
<protein>
    <submittedName>
        <fullName evidence="1">Tat pathway signal sequence domain protein</fullName>
    </submittedName>
</protein>
<organism evidence="1 2">
    <name type="scientific">Kingella oralis ATCC 51147</name>
    <dbReference type="NCBI Taxonomy" id="629741"/>
    <lineage>
        <taxon>Bacteria</taxon>
        <taxon>Pseudomonadati</taxon>
        <taxon>Pseudomonadota</taxon>
        <taxon>Betaproteobacteria</taxon>
        <taxon>Neisseriales</taxon>
        <taxon>Neisseriaceae</taxon>
        <taxon>Kingella</taxon>
    </lineage>
</organism>
<comment type="caution">
    <text evidence="1">The sequence shown here is derived from an EMBL/GenBank/DDBJ whole genome shotgun (WGS) entry which is preliminary data.</text>
</comment>
<sequence>MPSGVLKDMKERHKGSLKSRLAQRKRIKPTIRCKIRLSLSIHPSRFQAASTSTMNRRQFLQSTATLATAASASWLGYRYLARPPGISVNKVGLPLAHLLRDQQLNAAPSREHVCETLILGSGAAALSAAWHFTRNGYTNFCLAEGFERNGNNAAYAYSGSLKMSKANFSEAKTSQTSEPPLIAPSGAHYLAQPSAESSHIRQMLADLGIIEGYDSAGKPIYRDTDLVNAPDERLLINGAWQEGIIPQPHDPDIRRFFALVAQLLHARGSDGRKLFAIPIALSSQDAQWRELDRYTFAQWLAAQGYQSPSLLWYLDYCCRDDYGQGIDQVSAYAGLHYFTARGNEHAPVLTWADGLNHLSEALRRHAQIQSRPQLPNARELTFRQPESYPYIATQIAEQNDHVRVTLRHIRTGDTRLIRAQNVICAMPLNIAQRIIQSPQRYGFAADFRLPPSAPWLISNFVLHSFPAEPKRSELAWDNIVYGSRGLGYVVASHQHIHVARPSHTIFTAYTALNHSSPANVRRQLLTAEPSDLLDIAAQDLLTAYGGKRFWQHVAHIGITIRAHAMSVPSAGYLTQPTLLALRRHQSRLHFAHSDLSGYSVFEEAAWWGVEAAKRILTQR</sequence>
<dbReference type="Gene3D" id="3.50.50.60">
    <property type="entry name" value="FAD/NAD(P)-binding domain"/>
    <property type="match status" value="1"/>
</dbReference>
<evidence type="ECO:0000313" key="1">
    <source>
        <dbReference type="EMBL" id="EEP69228.1"/>
    </source>
</evidence>
<reference evidence="1" key="1">
    <citation type="submission" date="2009-04" db="EMBL/GenBank/DDBJ databases">
        <authorList>
            <person name="Weinstock G."/>
            <person name="Sodergren E."/>
            <person name="Clifton S."/>
            <person name="Fulton L."/>
            <person name="Fulton B."/>
            <person name="Courtney L."/>
            <person name="Fronick C."/>
            <person name="Harrison M."/>
            <person name="Strong C."/>
            <person name="Farmer C."/>
            <person name="Delahaunty K."/>
            <person name="Markovic C."/>
            <person name="Hall O."/>
            <person name="Minx P."/>
            <person name="Tomlinson C."/>
            <person name="Mitreva M."/>
            <person name="Nelson J."/>
            <person name="Hou S."/>
            <person name="Wollam A."/>
            <person name="Pepin K.H."/>
            <person name="Johnson M."/>
            <person name="Bhonagiri V."/>
            <person name="Nash W.E."/>
            <person name="Warren W."/>
            <person name="Chinwalla A."/>
            <person name="Mardis E.R."/>
            <person name="Wilson R.K."/>
        </authorList>
    </citation>
    <scope>NUCLEOTIDE SEQUENCE [LARGE SCALE GENOMIC DNA]</scope>
    <source>
        <strain evidence="1">ATCC 51147</strain>
    </source>
</reference>
<dbReference type="AlphaFoldDB" id="C4GG73"/>
<dbReference type="Gene3D" id="3.90.660.10">
    <property type="match status" value="1"/>
</dbReference>
<accession>C4GG73</accession>
<name>C4GG73_9NEIS</name>
<dbReference type="Proteomes" id="UP000003009">
    <property type="component" value="Unassembled WGS sequence"/>
</dbReference>
<dbReference type="EMBL" id="ACJW02000002">
    <property type="protein sequence ID" value="EEP69228.1"/>
    <property type="molecule type" value="Genomic_DNA"/>
</dbReference>
<dbReference type="STRING" id="629741.GCWU000324_01140"/>
<gene>
    <name evidence="1" type="ORF">GCWU000324_01140</name>
</gene>
<keyword evidence="2" id="KW-1185">Reference proteome</keyword>